<dbReference type="EMBL" id="HBUF01559282">
    <property type="protein sequence ID" value="CAG6761472.1"/>
    <property type="molecule type" value="Transcribed_RNA"/>
</dbReference>
<accession>A0A8D9EPZ9</accession>
<name>A0A8D9EPZ9_9HEMI</name>
<dbReference type="AlphaFoldDB" id="A0A8D9EPZ9"/>
<proteinExistence type="predicted"/>
<evidence type="ECO:0000313" key="1">
    <source>
        <dbReference type="EMBL" id="CAG6761472.1"/>
    </source>
</evidence>
<protein>
    <submittedName>
        <fullName evidence="1">Uncharacterized protein</fullName>
    </submittedName>
</protein>
<sequence>MFDPSGRGGAAEFTFPAAAAAAPLAAPAAAPIILARPAVFTVSGVTRPISNEIFAVPPGPNVAPGPRATMLGPRPPTPPCDIFSSECDRMDSTMLRNGAVAGMLNSAVTPEGVERTLVGPVLAVAPLLLLLFIDCHADCDVLVLLLPERVDPLRRLRM</sequence>
<organism evidence="1">
    <name type="scientific">Cacopsylla melanoneura</name>
    <dbReference type="NCBI Taxonomy" id="428564"/>
    <lineage>
        <taxon>Eukaryota</taxon>
        <taxon>Metazoa</taxon>
        <taxon>Ecdysozoa</taxon>
        <taxon>Arthropoda</taxon>
        <taxon>Hexapoda</taxon>
        <taxon>Insecta</taxon>
        <taxon>Pterygota</taxon>
        <taxon>Neoptera</taxon>
        <taxon>Paraneoptera</taxon>
        <taxon>Hemiptera</taxon>
        <taxon>Sternorrhyncha</taxon>
        <taxon>Psylloidea</taxon>
        <taxon>Psyllidae</taxon>
        <taxon>Psyllinae</taxon>
        <taxon>Cacopsylla</taxon>
    </lineage>
</organism>
<reference evidence="1" key="1">
    <citation type="submission" date="2021-05" db="EMBL/GenBank/DDBJ databases">
        <authorList>
            <person name="Alioto T."/>
            <person name="Alioto T."/>
            <person name="Gomez Garrido J."/>
        </authorList>
    </citation>
    <scope>NUCLEOTIDE SEQUENCE</scope>
</reference>
<dbReference type="EMBL" id="HBUF01559284">
    <property type="protein sequence ID" value="CAG6761476.1"/>
    <property type="molecule type" value="Transcribed_RNA"/>
</dbReference>
<dbReference type="EMBL" id="HBUF01559283">
    <property type="protein sequence ID" value="CAG6761474.1"/>
    <property type="molecule type" value="Transcribed_RNA"/>
</dbReference>